<name>A0A8X6VFA2_TRICX</name>
<protein>
    <submittedName>
        <fullName evidence="2">Uncharacterized protein</fullName>
    </submittedName>
</protein>
<comment type="caution">
    <text evidence="2">The sequence shown here is derived from an EMBL/GenBank/DDBJ whole genome shotgun (WGS) entry which is preliminary data.</text>
</comment>
<organism evidence="2 3">
    <name type="scientific">Trichonephila clavipes</name>
    <name type="common">Golden silk orbweaver</name>
    <name type="synonym">Nephila clavipes</name>
    <dbReference type="NCBI Taxonomy" id="2585209"/>
    <lineage>
        <taxon>Eukaryota</taxon>
        <taxon>Metazoa</taxon>
        <taxon>Ecdysozoa</taxon>
        <taxon>Arthropoda</taxon>
        <taxon>Chelicerata</taxon>
        <taxon>Arachnida</taxon>
        <taxon>Araneae</taxon>
        <taxon>Araneomorphae</taxon>
        <taxon>Entelegynae</taxon>
        <taxon>Araneoidea</taxon>
        <taxon>Nephilidae</taxon>
        <taxon>Trichonephila</taxon>
    </lineage>
</organism>
<feature type="region of interest" description="Disordered" evidence="1">
    <location>
        <begin position="53"/>
        <end position="76"/>
    </location>
</feature>
<keyword evidence="3" id="KW-1185">Reference proteome</keyword>
<evidence type="ECO:0000313" key="3">
    <source>
        <dbReference type="Proteomes" id="UP000887159"/>
    </source>
</evidence>
<accession>A0A8X6VFA2</accession>
<sequence length="76" mass="8483">MSHYKDARGILMMDLGILNHGHVTPELAPPCPNFHATPNGRTFDPRQIQRATASSTRRVFSDPRSEHMTCLPVTTP</sequence>
<dbReference type="EMBL" id="BMAU01021255">
    <property type="protein sequence ID" value="GFY05768.1"/>
    <property type="molecule type" value="Genomic_DNA"/>
</dbReference>
<dbReference type="AlphaFoldDB" id="A0A8X6VFA2"/>
<dbReference type="Proteomes" id="UP000887159">
    <property type="component" value="Unassembled WGS sequence"/>
</dbReference>
<reference evidence="2" key="1">
    <citation type="submission" date="2020-08" db="EMBL/GenBank/DDBJ databases">
        <title>Multicomponent nature underlies the extraordinary mechanical properties of spider dragline silk.</title>
        <authorList>
            <person name="Kono N."/>
            <person name="Nakamura H."/>
            <person name="Mori M."/>
            <person name="Yoshida Y."/>
            <person name="Ohtoshi R."/>
            <person name="Malay A.D."/>
            <person name="Moran D.A.P."/>
            <person name="Tomita M."/>
            <person name="Numata K."/>
            <person name="Arakawa K."/>
        </authorList>
    </citation>
    <scope>NUCLEOTIDE SEQUENCE</scope>
</reference>
<evidence type="ECO:0000313" key="2">
    <source>
        <dbReference type="EMBL" id="GFY05768.1"/>
    </source>
</evidence>
<proteinExistence type="predicted"/>
<evidence type="ECO:0000256" key="1">
    <source>
        <dbReference type="SAM" id="MobiDB-lite"/>
    </source>
</evidence>
<gene>
    <name evidence="2" type="ORF">TNCV_4404351</name>
</gene>